<dbReference type="AlphaFoldDB" id="A0A0F8YMR2"/>
<evidence type="ECO:0000256" key="3">
    <source>
        <dbReference type="ARBA" id="ARBA00023082"/>
    </source>
</evidence>
<dbReference type="Pfam" id="PF04542">
    <property type="entry name" value="Sigma70_r2"/>
    <property type="match status" value="1"/>
</dbReference>
<dbReference type="GO" id="GO:0006352">
    <property type="term" value="P:DNA-templated transcription initiation"/>
    <property type="evidence" value="ECO:0007669"/>
    <property type="project" value="InterPro"/>
</dbReference>
<evidence type="ECO:0000256" key="2">
    <source>
        <dbReference type="ARBA" id="ARBA00023015"/>
    </source>
</evidence>
<dbReference type="InterPro" id="IPR039425">
    <property type="entry name" value="RNA_pol_sigma-70-like"/>
</dbReference>
<dbReference type="InterPro" id="IPR007627">
    <property type="entry name" value="RNA_pol_sigma70_r2"/>
</dbReference>
<dbReference type="Gene3D" id="1.10.10.10">
    <property type="entry name" value="Winged helix-like DNA-binding domain superfamily/Winged helix DNA-binding domain"/>
    <property type="match status" value="1"/>
</dbReference>
<dbReference type="InterPro" id="IPR014284">
    <property type="entry name" value="RNA_pol_sigma-70_dom"/>
</dbReference>
<comment type="similarity">
    <text evidence="1">Belongs to the sigma-70 factor family. ECF subfamily.</text>
</comment>
<dbReference type="SUPFAM" id="SSF88659">
    <property type="entry name" value="Sigma3 and sigma4 domains of RNA polymerase sigma factors"/>
    <property type="match status" value="1"/>
</dbReference>
<dbReference type="SUPFAM" id="SSF88946">
    <property type="entry name" value="Sigma2 domain of RNA polymerase sigma factors"/>
    <property type="match status" value="1"/>
</dbReference>
<evidence type="ECO:0000313" key="7">
    <source>
        <dbReference type="EMBL" id="KKK55434.1"/>
    </source>
</evidence>
<sequence>MDKLTDQISAGLQRGSRRAWSKLYEAYSERLWREVVRLVGPNAADVADIVHEIFLAAAKSGSAGTFDPDRGSLWMWLMGITRRQVALRFRRDRSQQENARRWWATLDGTPRDWLAGSCDAPDCVLESKELASLVRATLLELPAHYQALLTSRYLDGVAIDLIARQTTSTHEAVRAKLMRARAAFREAFLRQTHDDSKVPGSRAHE</sequence>
<dbReference type="EMBL" id="LAZR01065494">
    <property type="protein sequence ID" value="KKK55434.1"/>
    <property type="molecule type" value="Genomic_DNA"/>
</dbReference>
<proteinExistence type="inferred from homology"/>
<keyword evidence="3" id="KW-0731">Sigma factor</keyword>
<dbReference type="InterPro" id="IPR013324">
    <property type="entry name" value="RNA_pol_sigma_r3/r4-like"/>
</dbReference>
<keyword evidence="4" id="KW-0238">DNA-binding</keyword>
<dbReference type="InterPro" id="IPR013325">
    <property type="entry name" value="RNA_pol_sigma_r2"/>
</dbReference>
<dbReference type="PANTHER" id="PTHR43133">
    <property type="entry name" value="RNA POLYMERASE ECF-TYPE SIGMA FACTO"/>
    <property type="match status" value="1"/>
</dbReference>
<gene>
    <name evidence="7" type="ORF">LCGC14_3074590</name>
</gene>
<evidence type="ECO:0000256" key="1">
    <source>
        <dbReference type="ARBA" id="ARBA00010641"/>
    </source>
</evidence>
<dbReference type="InterPro" id="IPR036388">
    <property type="entry name" value="WH-like_DNA-bd_sf"/>
</dbReference>
<organism evidence="7">
    <name type="scientific">marine sediment metagenome</name>
    <dbReference type="NCBI Taxonomy" id="412755"/>
    <lineage>
        <taxon>unclassified sequences</taxon>
        <taxon>metagenomes</taxon>
        <taxon>ecological metagenomes</taxon>
    </lineage>
</organism>
<dbReference type="GO" id="GO:0003677">
    <property type="term" value="F:DNA binding"/>
    <property type="evidence" value="ECO:0007669"/>
    <property type="project" value="UniProtKB-KW"/>
</dbReference>
<protein>
    <recommendedName>
        <fullName evidence="6">RNA polymerase sigma-70 region 2 domain-containing protein</fullName>
    </recommendedName>
</protein>
<comment type="caution">
    <text evidence="7">The sequence shown here is derived from an EMBL/GenBank/DDBJ whole genome shotgun (WGS) entry which is preliminary data.</text>
</comment>
<name>A0A0F8YMR2_9ZZZZ</name>
<dbReference type="Gene3D" id="1.10.1740.10">
    <property type="match status" value="1"/>
</dbReference>
<evidence type="ECO:0000259" key="6">
    <source>
        <dbReference type="Pfam" id="PF04542"/>
    </source>
</evidence>
<feature type="domain" description="RNA polymerase sigma-70 region 2" evidence="6">
    <location>
        <begin position="23"/>
        <end position="93"/>
    </location>
</feature>
<evidence type="ECO:0000256" key="5">
    <source>
        <dbReference type="ARBA" id="ARBA00023163"/>
    </source>
</evidence>
<reference evidence="7" key="1">
    <citation type="journal article" date="2015" name="Nature">
        <title>Complex archaea that bridge the gap between prokaryotes and eukaryotes.</title>
        <authorList>
            <person name="Spang A."/>
            <person name="Saw J.H."/>
            <person name="Jorgensen S.L."/>
            <person name="Zaremba-Niedzwiedzka K."/>
            <person name="Martijn J."/>
            <person name="Lind A.E."/>
            <person name="van Eijk R."/>
            <person name="Schleper C."/>
            <person name="Guy L."/>
            <person name="Ettema T.J."/>
        </authorList>
    </citation>
    <scope>NUCLEOTIDE SEQUENCE</scope>
</reference>
<dbReference type="GO" id="GO:0016987">
    <property type="term" value="F:sigma factor activity"/>
    <property type="evidence" value="ECO:0007669"/>
    <property type="project" value="UniProtKB-KW"/>
</dbReference>
<dbReference type="PANTHER" id="PTHR43133:SF8">
    <property type="entry name" value="RNA POLYMERASE SIGMA FACTOR HI_1459-RELATED"/>
    <property type="match status" value="1"/>
</dbReference>
<accession>A0A0F8YMR2</accession>
<keyword evidence="5" id="KW-0804">Transcription</keyword>
<dbReference type="NCBIfam" id="TIGR02937">
    <property type="entry name" value="sigma70-ECF"/>
    <property type="match status" value="1"/>
</dbReference>
<evidence type="ECO:0000256" key="4">
    <source>
        <dbReference type="ARBA" id="ARBA00023125"/>
    </source>
</evidence>
<keyword evidence="2" id="KW-0805">Transcription regulation</keyword>